<evidence type="ECO:0000256" key="3">
    <source>
        <dbReference type="SAM" id="MobiDB-lite"/>
    </source>
</evidence>
<name>A0ABD3P171_9STRA</name>
<dbReference type="EMBL" id="JALLAZ020001073">
    <property type="protein sequence ID" value="KAL3781289.1"/>
    <property type="molecule type" value="Genomic_DNA"/>
</dbReference>
<sequence>MRFSDQSSTADHTDPSPPGRSILDYSIVGCFVLIFLLVFLLLDAYEYVTVPAPPSPARGRTGRTIDSNVVESARERGAIMEAMTASASKEDLEDAERDIDAAKAILAKTRAEVEIVVDKIDDNLKEVKTAEGREERREALARGPVVVDGRGGRTARGDIDDVDDALGNDPSDSRPWCQLVISGSYDHTIRAWDVESSNKKGRDRCVSVMDHGDPVQAFLVLPPVDDP</sequence>
<evidence type="ECO:0008006" key="7">
    <source>
        <dbReference type="Google" id="ProtNLM"/>
    </source>
</evidence>
<evidence type="ECO:0000313" key="6">
    <source>
        <dbReference type="Proteomes" id="UP001530315"/>
    </source>
</evidence>
<evidence type="ECO:0000256" key="4">
    <source>
        <dbReference type="SAM" id="Phobius"/>
    </source>
</evidence>
<keyword evidence="4" id="KW-1133">Transmembrane helix</keyword>
<comment type="caution">
    <text evidence="5">The sequence shown here is derived from an EMBL/GenBank/DDBJ whole genome shotgun (WGS) entry which is preliminary data.</text>
</comment>
<keyword evidence="6" id="KW-1185">Reference proteome</keyword>
<keyword evidence="1" id="KW-0853">WD repeat</keyword>
<keyword evidence="4" id="KW-0812">Transmembrane</keyword>
<dbReference type="AlphaFoldDB" id="A0ABD3P171"/>
<dbReference type="InterPro" id="IPR001680">
    <property type="entry name" value="WD40_rpt"/>
</dbReference>
<organism evidence="5 6">
    <name type="scientific">Stephanodiscus triporus</name>
    <dbReference type="NCBI Taxonomy" id="2934178"/>
    <lineage>
        <taxon>Eukaryota</taxon>
        <taxon>Sar</taxon>
        <taxon>Stramenopiles</taxon>
        <taxon>Ochrophyta</taxon>
        <taxon>Bacillariophyta</taxon>
        <taxon>Coscinodiscophyceae</taxon>
        <taxon>Thalassiosirophycidae</taxon>
        <taxon>Stephanodiscales</taxon>
        <taxon>Stephanodiscaceae</taxon>
        <taxon>Stephanodiscus</taxon>
    </lineage>
</organism>
<dbReference type="Proteomes" id="UP001530315">
    <property type="component" value="Unassembled WGS sequence"/>
</dbReference>
<feature type="coiled-coil region" evidence="2">
    <location>
        <begin position="85"/>
        <end position="112"/>
    </location>
</feature>
<feature type="region of interest" description="Disordered" evidence="3">
    <location>
        <begin position="134"/>
        <end position="171"/>
    </location>
</feature>
<keyword evidence="4" id="KW-0472">Membrane</keyword>
<dbReference type="PROSITE" id="PS50082">
    <property type="entry name" value="WD_REPEATS_2"/>
    <property type="match status" value="1"/>
</dbReference>
<accession>A0ABD3P171</accession>
<evidence type="ECO:0000313" key="5">
    <source>
        <dbReference type="EMBL" id="KAL3781289.1"/>
    </source>
</evidence>
<feature type="transmembrane region" description="Helical" evidence="4">
    <location>
        <begin position="22"/>
        <end position="42"/>
    </location>
</feature>
<proteinExistence type="predicted"/>
<keyword evidence="2" id="KW-0175">Coiled coil</keyword>
<reference evidence="5 6" key="1">
    <citation type="submission" date="2024-10" db="EMBL/GenBank/DDBJ databases">
        <title>Updated reference genomes for cyclostephanoid diatoms.</title>
        <authorList>
            <person name="Roberts W.R."/>
            <person name="Alverson A.J."/>
        </authorList>
    </citation>
    <scope>NUCLEOTIDE SEQUENCE [LARGE SCALE GENOMIC DNA]</scope>
    <source>
        <strain evidence="5 6">AJA276-08</strain>
    </source>
</reference>
<gene>
    <name evidence="5" type="ORF">ACHAW5_003047</name>
</gene>
<protein>
    <recommendedName>
        <fullName evidence="7">Peroxin-7</fullName>
    </recommendedName>
</protein>
<evidence type="ECO:0000256" key="1">
    <source>
        <dbReference type="PROSITE-ProRule" id="PRU00221"/>
    </source>
</evidence>
<evidence type="ECO:0000256" key="2">
    <source>
        <dbReference type="SAM" id="Coils"/>
    </source>
</evidence>
<feature type="repeat" description="WD" evidence="1">
    <location>
        <begin position="178"/>
        <end position="202"/>
    </location>
</feature>